<reference evidence="1" key="1">
    <citation type="submission" date="2018-05" db="EMBL/GenBank/DDBJ databases">
        <authorList>
            <person name="Lanie J.A."/>
            <person name="Ng W.-L."/>
            <person name="Kazmierczak K.M."/>
            <person name="Andrzejewski T.M."/>
            <person name="Davidsen T.M."/>
            <person name="Wayne K.J."/>
            <person name="Tettelin H."/>
            <person name="Glass J.I."/>
            <person name="Rusch D."/>
            <person name="Podicherti R."/>
            <person name="Tsui H.-C.T."/>
            <person name="Winkler M.E."/>
        </authorList>
    </citation>
    <scope>NUCLEOTIDE SEQUENCE</scope>
</reference>
<feature type="non-terminal residue" evidence="1">
    <location>
        <position position="1"/>
    </location>
</feature>
<protein>
    <submittedName>
        <fullName evidence="1">Uncharacterized protein</fullName>
    </submittedName>
</protein>
<proteinExistence type="predicted"/>
<sequence length="44" mass="4932">IYSRAASTNIPETTVDEVINRMLITGELSSTNDAKDVYQFPRQS</sequence>
<name>A0A382N515_9ZZZZ</name>
<gene>
    <name evidence="1" type="ORF">METZ01_LOCUS308269</name>
</gene>
<accession>A0A382N515</accession>
<dbReference type="EMBL" id="UINC01097584">
    <property type="protein sequence ID" value="SVC55415.1"/>
    <property type="molecule type" value="Genomic_DNA"/>
</dbReference>
<evidence type="ECO:0000313" key="1">
    <source>
        <dbReference type="EMBL" id="SVC55415.1"/>
    </source>
</evidence>
<dbReference type="AlphaFoldDB" id="A0A382N515"/>
<organism evidence="1">
    <name type="scientific">marine metagenome</name>
    <dbReference type="NCBI Taxonomy" id="408172"/>
    <lineage>
        <taxon>unclassified sequences</taxon>
        <taxon>metagenomes</taxon>
        <taxon>ecological metagenomes</taxon>
    </lineage>
</organism>